<accession>A0A7W9F2G5</accession>
<evidence type="ECO:0000313" key="4">
    <source>
        <dbReference type="Proteomes" id="UP000546701"/>
    </source>
</evidence>
<dbReference type="PANTHER" id="PTHR38590:SF1">
    <property type="entry name" value="BLL0828 PROTEIN"/>
    <property type="match status" value="1"/>
</dbReference>
<keyword evidence="3" id="KW-0255">Endonuclease</keyword>
<dbReference type="Proteomes" id="UP000546701">
    <property type="component" value="Unassembled WGS sequence"/>
</dbReference>
<dbReference type="Pfam" id="PF04480">
    <property type="entry name" value="DUF559"/>
    <property type="match status" value="1"/>
</dbReference>
<feature type="compositionally biased region" description="Basic and acidic residues" evidence="1">
    <location>
        <begin position="7"/>
        <end position="22"/>
    </location>
</feature>
<dbReference type="InterPro" id="IPR011335">
    <property type="entry name" value="Restrct_endonuc-II-like"/>
</dbReference>
<protein>
    <submittedName>
        <fullName evidence="3">Very-short-patch-repair endonuclease</fullName>
    </submittedName>
</protein>
<dbReference type="PANTHER" id="PTHR38590">
    <property type="entry name" value="BLL0828 PROTEIN"/>
    <property type="match status" value="1"/>
</dbReference>
<keyword evidence="3" id="KW-0540">Nuclease</keyword>
<gene>
    <name evidence="3" type="ORF">FHS99_001242</name>
</gene>
<dbReference type="InterPro" id="IPR007569">
    <property type="entry name" value="DUF559"/>
</dbReference>
<reference evidence="3 4" key="1">
    <citation type="submission" date="2020-08" db="EMBL/GenBank/DDBJ databases">
        <title>Genomic Encyclopedia of Type Strains, Phase IV (KMG-IV): sequencing the most valuable type-strain genomes for metagenomic binning, comparative biology and taxonomic classification.</title>
        <authorList>
            <person name="Goeker M."/>
        </authorList>
    </citation>
    <scope>NUCLEOTIDE SEQUENCE [LARGE SCALE GENOMIC DNA]</scope>
    <source>
        <strain evidence="3 4">DSM 103336</strain>
    </source>
</reference>
<dbReference type="OrthoDB" id="9798754at2"/>
<dbReference type="RefSeq" id="WP_157176563.1">
    <property type="nucleotide sequence ID" value="NZ_BMJP01000002.1"/>
</dbReference>
<proteinExistence type="predicted"/>
<keyword evidence="3" id="KW-0378">Hydrolase</keyword>
<evidence type="ECO:0000256" key="1">
    <source>
        <dbReference type="SAM" id="MobiDB-lite"/>
    </source>
</evidence>
<sequence>MILDATLQERGRQMRRNPTEPEKQLWRALSNSQLSGAKFRRQQVIHSYIVDFLCPSRALVIEVDGDTHDAESDVGRDAYLASKGFRVLRFSNADVMGNVSGVLEVLAAAVVSSPERWPHPNPSPEGEGLSEAPGITVGLSPATQGRQ</sequence>
<feature type="region of interest" description="Disordered" evidence="1">
    <location>
        <begin position="1"/>
        <end position="22"/>
    </location>
</feature>
<dbReference type="AlphaFoldDB" id="A0A7W9F2G5"/>
<dbReference type="InterPro" id="IPR047216">
    <property type="entry name" value="Endonuclease_DUF559_bact"/>
</dbReference>
<dbReference type="Gene3D" id="3.40.960.10">
    <property type="entry name" value="VSR Endonuclease"/>
    <property type="match status" value="1"/>
</dbReference>
<feature type="domain" description="DUF559" evidence="2">
    <location>
        <begin position="7"/>
        <end position="107"/>
    </location>
</feature>
<dbReference type="GO" id="GO:0004519">
    <property type="term" value="F:endonuclease activity"/>
    <property type="evidence" value="ECO:0007669"/>
    <property type="project" value="UniProtKB-KW"/>
</dbReference>
<evidence type="ECO:0000313" key="3">
    <source>
        <dbReference type="EMBL" id="MBB5728764.1"/>
    </source>
</evidence>
<feature type="region of interest" description="Disordered" evidence="1">
    <location>
        <begin position="114"/>
        <end position="147"/>
    </location>
</feature>
<dbReference type="CDD" id="cd01038">
    <property type="entry name" value="Endonuclease_DUF559"/>
    <property type="match status" value="1"/>
</dbReference>
<keyword evidence="4" id="KW-1185">Reference proteome</keyword>
<dbReference type="EMBL" id="JACIJR010000003">
    <property type="protein sequence ID" value="MBB5728764.1"/>
    <property type="molecule type" value="Genomic_DNA"/>
</dbReference>
<name>A0A7W9F2G5_9SPHN</name>
<evidence type="ECO:0000259" key="2">
    <source>
        <dbReference type="Pfam" id="PF04480"/>
    </source>
</evidence>
<comment type="caution">
    <text evidence="3">The sequence shown here is derived from an EMBL/GenBank/DDBJ whole genome shotgun (WGS) entry which is preliminary data.</text>
</comment>
<dbReference type="SUPFAM" id="SSF52980">
    <property type="entry name" value="Restriction endonuclease-like"/>
    <property type="match status" value="1"/>
</dbReference>
<organism evidence="3 4">
    <name type="scientific">Sphingomonas prati</name>
    <dbReference type="NCBI Taxonomy" id="1843237"/>
    <lineage>
        <taxon>Bacteria</taxon>
        <taxon>Pseudomonadati</taxon>
        <taxon>Pseudomonadota</taxon>
        <taxon>Alphaproteobacteria</taxon>
        <taxon>Sphingomonadales</taxon>
        <taxon>Sphingomonadaceae</taxon>
        <taxon>Sphingomonas</taxon>
    </lineage>
</organism>